<dbReference type="AlphaFoldDB" id="A0A517R2S1"/>
<proteinExistence type="predicted"/>
<dbReference type="Proteomes" id="UP000317318">
    <property type="component" value="Chromosome"/>
</dbReference>
<feature type="transmembrane region" description="Helical" evidence="1">
    <location>
        <begin position="277"/>
        <end position="301"/>
    </location>
</feature>
<organism evidence="2 3">
    <name type="scientific">Stratiformator vulcanicus</name>
    <dbReference type="NCBI Taxonomy" id="2527980"/>
    <lineage>
        <taxon>Bacteria</taxon>
        <taxon>Pseudomonadati</taxon>
        <taxon>Planctomycetota</taxon>
        <taxon>Planctomycetia</taxon>
        <taxon>Planctomycetales</taxon>
        <taxon>Planctomycetaceae</taxon>
        <taxon>Stratiformator</taxon>
    </lineage>
</organism>
<keyword evidence="3" id="KW-1185">Reference proteome</keyword>
<keyword evidence="1" id="KW-0812">Transmembrane</keyword>
<feature type="transmembrane region" description="Helical" evidence="1">
    <location>
        <begin position="47"/>
        <end position="69"/>
    </location>
</feature>
<feature type="transmembrane region" description="Helical" evidence="1">
    <location>
        <begin position="234"/>
        <end position="256"/>
    </location>
</feature>
<feature type="transmembrane region" description="Helical" evidence="1">
    <location>
        <begin position="201"/>
        <end position="222"/>
    </location>
</feature>
<feature type="transmembrane region" description="Helical" evidence="1">
    <location>
        <begin position="307"/>
        <end position="330"/>
    </location>
</feature>
<evidence type="ECO:0000256" key="1">
    <source>
        <dbReference type="SAM" id="Phobius"/>
    </source>
</evidence>
<name>A0A517R2S1_9PLAN</name>
<feature type="transmembrane region" description="Helical" evidence="1">
    <location>
        <begin position="90"/>
        <end position="111"/>
    </location>
</feature>
<evidence type="ECO:0008006" key="4">
    <source>
        <dbReference type="Google" id="ProtNLM"/>
    </source>
</evidence>
<reference evidence="2 3" key="1">
    <citation type="submission" date="2019-02" db="EMBL/GenBank/DDBJ databases">
        <title>Deep-cultivation of Planctomycetes and their phenomic and genomic characterization uncovers novel biology.</title>
        <authorList>
            <person name="Wiegand S."/>
            <person name="Jogler M."/>
            <person name="Boedeker C."/>
            <person name="Pinto D."/>
            <person name="Vollmers J."/>
            <person name="Rivas-Marin E."/>
            <person name="Kohn T."/>
            <person name="Peeters S.H."/>
            <person name="Heuer A."/>
            <person name="Rast P."/>
            <person name="Oberbeckmann S."/>
            <person name="Bunk B."/>
            <person name="Jeske O."/>
            <person name="Meyerdierks A."/>
            <person name="Storesund J.E."/>
            <person name="Kallscheuer N."/>
            <person name="Luecker S."/>
            <person name="Lage O.M."/>
            <person name="Pohl T."/>
            <person name="Merkel B.J."/>
            <person name="Hornburger P."/>
            <person name="Mueller R.-W."/>
            <person name="Bruemmer F."/>
            <person name="Labrenz M."/>
            <person name="Spormann A.M."/>
            <person name="Op den Camp H."/>
            <person name="Overmann J."/>
            <person name="Amann R."/>
            <person name="Jetten M.S.M."/>
            <person name="Mascher T."/>
            <person name="Medema M.H."/>
            <person name="Devos D.P."/>
            <person name="Kaster A.-K."/>
            <person name="Ovreas L."/>
            <person name="Rohde M."/>
            <person name="Galperin M.Y."/>
            <person name="Jogler C."/>
        </authorList>
    </citation>
    <scope>NUCLEOTIDE SEQUENCE [LARGE SCALE GENOMIC DNA]</scope>
    <source>
        <strain evidence="2 3">Pan189</strain>
    </source>
</reference>
<keyword evidence="1" id="KW-0472">Membrane</keyword>
<accession>A0A517R2S1</accession>
<protein>
    <recommendedName>
        <fullName evidence="4">DUF4013 domain-containing protein</fullName>
    </recommendedName>
</protein>
<evidence type="ECO:0000313" key="2">
    <source>
        <dbReference type="EMBL" id="QDT38154.1"/>
    </source>
</evidence>
<sequence>MSAEVAPPTQPDFVAPAEPMAERRLTGMTLVRRIRGFLHHGLNACGAVIFLSALSAIPIANVYVLGYLLESEGRIANGFRWRDAIPSARTMRRGASLVVGLILFTFPLRLLADFAADAVLIDPDGIVAQRLTGVTVVLSWIVLLYLLLAVGLGAKPARFFNPIGTLLRGWREIRRGRFVRRASLRMSGFLAALRLRSRFWLGLRGVFVAWVIFAVPALLLMIDTPQPGPMAVGRFLGAMALAITLMIQPLAQARFAARNRWRAAFHITSLWGLFRRAPWSVLLAAIAALLLALPISLLSIVHVPADVAWIVAPLFVVVAWPARLAAGAAYAVADKRELPGSVWWTVSGIVLFVPIIFLGVGLLFLVQFVNADGRLALFELNSLLLPLPRTR</sequence>
<feature type="transmembrane region" description="Helical" evidence="1">
    <location>
        <begin position="131"/>
        <end position="152"/>
    </location>
</feature>
<dbReference type="RefSeq" id="WP_310820390.1">
    <property type="nucleotide sequence ID" value="NZ_CP036268.1"/>
</dbReference>
<gene>
    <name evidence="2" type="ORF">Pan189_25440</name>
</gene>
<feature type="transmembrane region" description="Helical" evidence="1">
    <location>
        <begin position="342"/>
        <end position="369"/>
    </location>
</feature>
<keyword evidence="1" id="KW-1133">Transmembrane helix</keyword>
<dbReference type="EMBL" id="CP036268">
    <property type="protein sequence ID" value="QDT38154.1"/>
    <property type="molecule type" value="Genomic_DNA"/>
</dbReference>
<evidence type="ECO:0000313" key="3">
    <source>
        <dbReference type="Proteomes" id="UP000317318"/>
    </source>
</evidence>
<dbReference type="KEGG" id="svp:Pan189_25440"/>